<dbReference type="InterPro" id="IPR036388">
    <property type="entry name" value="WH-like_DNA-bd_sf"/>
</dbReference>
<dbReference type="SUPFAM" id="SSF46785">
    <property type="entry name" value="Winged helix' DNA-binding domain"/>
    <property type="match status" value="1"/>
</dbReference>
<dbReference type="CDD" id="cd07377">
    <property type="entry name" value="WHTH_GntR"/>
    <property type="match status" value="1"/>
</dbReference>
<evidence type="ECO:0000313" key="6">
    <source>
        <dbReference type="Proteomes" id="UP000196655"/>
    </source>
</evidence>
<dbReference type="STRING" id="1122125.GCA_000423185_04368"/>
<dbReference type="OrthoDB" id="9809707at2"/>
<gene>
    <name evidence="5" type="ORF">BWR60_03460</name>
</gene>
<organism evidence="5 6">
    <name type="scientific">Inquilinus limosus</name>
    <dbReference type="NCBI Taxonomy" id="171674"/>
    <lineage>
        <taxon>Bacteria</taxon>
        <taxon>Pseudomonadati</taxon>
        <taxon>Pseudomonadota</taxon>
        <taxon>Alphaproteobacteria</taxon>
        <taxon>Rhodospirillales</taxon>
        <taxon>Rhodospirillaceae</taxon>
        <taxon>Inquilinus</taxon>
    </lineage>
</organism>
<feature type="domain" description="HTH gntR-type" evidence="4">
    <location>
        <begin position="36"/>
        <end position="104"/>
    </location>
</feature>
<dbReference type="EMBL" id="NHON01000004">
    <property type="protein sequence ID" value="OWJ68477.1"/>
    <property type="molecule type" value="Genomic_DNA"/>
</dbReference>
<dbReference type="SMART" id="SM00895">
    <property type="entry name" value="FCD"/>
    <property type="match status" value="1"/>
</dbReference>
<dbReference type="GO" id="GO:0003677">
    <property type="term" value="F:DNA binding"/>
    <property type="evidence" value="ECO:0007669"/>
    <property type="project" value="UniProtKB-KW"/>
</dbReference>
<dbReference type="RefSeq" id="WP_088149614.1">
    <property type="nucleotide sequence ID" value="NZ_NHON01000004.1"/>
</dbReference>
<evidence type="ECO:0000259" key="4">
    <source>
        <dbReference type="PROSITE" id="PS50949"/>
    </source>
</evidence>
<protein>
    <recommendedName>
        <fullName evidence="4">HTH gntR-type domain-containing protein</fullName>
    </recommendedName>
</protein>
<accession>A0A211ZTS2</accession>
<dbReference type="Gene3D" id="1.20.120.530">
    <property type="entry name" value="GntR ligand-binding domain-like"/>
    <property type="match status" value="1"/>
</dbReference>
<dbReference type="PANTHER" id="PTHR43537:SF44">
    <property type="entry name" value="GNTR FAMILY REGULATORY PROTEIN"/>
    <property type="match status" value="1"/>
</dbReference>
<keyword evidence="3" id="KW-0804">Transcription</keyword>
<dbReference type="PROSITE" id="PS50949">
    <property type="entry name" value="HTH_GNTR"/>
    <property type="match status" value="1"/>
</dbReference>
<dbReference type="InterPro" id="IPR008920">
    <property type="entry name" value="TF_FadR/GntR_C"/>
</dbReference>
<dbReference type="Pfam" id="PF00392">
    <property type="entry name" value="GntR"/>
    <property type="match status" value="1"/>
</dbReference>
<dbReference type="SUPFAM" id="SSF48008">
    <property type="entry name" value="GntR ligand-binding domain-like"/>
    <property type="match status" value="1"/>
</dbReference>
<name>A0A211ZTS2_9PROT</name>
<dbReference type="AlphaFoldDB" id="A0A211ZTS2"/>
<dbReference type="PANTHER" id="PTHR43537">
    <property type="entry name" value="TRANSCRIPTIONAL REGULATOR, GNTR FAMILY"/>
    <property type="match status" value="1"/>
</dbReference>
<keyword evidence="2" id="KW-0238">DNA-binding</keyword>
<dbReference type="GO" id="GO:0003700">
    <property type="term" value="F:DNA-binding transcription factor activity"/>
    <property type="evidence" value="ECO:0007669"/>
    <property type="project" value="InterPro"/>
</dbReference>
<keyword evidence="6" id="KW-1185">Reference proteome</keyword>
<dbReference type="InterPro" id="IPR000524">
    <property type="entry name" value="Tscrpt_reg_HTH_GntR"/>
</dbReference>
<comment type="caution">
    <text evidence="5">The sequence shown here is derived from an EMBL/GenBank/DDBJ whole genome shotgun (WGS) entry which is preliminary data.</text>
</comment>
<dbReference type="Pfam" id="PF07729">
    <property type="entry name" value="FCD"/>
    <property type="match status" value="1"/>
</dbReference>
<evidence type="ECO:0000313" key="5">
    <source>
        <dbReference type="EMBL" id="OWJ68477.1"/>
    </source>
</evidence>
<dbReference type="Gene3D" id="1.10.10.10">
    <property type="entry name" value="Winged helix-like DNA-binding domain superfamily/Winged helix DNA-binding domain"/>
    <property type="match status" value="1"/>
</dbReference>
<reference evidence="6" key="1">
    <citation type="submission" date="2017-05" db="EMBL/GenBank/DDBJ databases">
        <authorList>
            <person name="Macchi M."/>
            <person name="Festa S."/>
            <person name="Coppotelli B.M."/>
            <person name="Morelli I.S."/>
        </authorList>
    </citation>
    <scope>NUCLEOTIDE SEQUENCE [LARGE SCALE GENOMIC DNA]</scope>
    <source>
        <strain evidence="6">I</strain>
    </source>
</reference>
<dbReference type="Proteomes" id="UP000196655">
    <property type="component" value="Unassembled WGS sequence"/>
</dbReference>
<dbReference type="PRINTS" id="PR00035">
    <property type="entry name" value="HTHGNTR"/>
</dbReference>
<dbReference type="InterPro" id="IPR011711">
    <property type="entry name" value="GntR_C"/>
</dbReference>
<keyword evidence="1" id="KW-0805">Transcription regulation</keyword>
<sequence>MADRRHSPTSGPSDPEALAALLEQTLSGASGRSLAGGAVRQTVQALGRAIVAGHYDASRPLPTETELAAEYAVGRNAMREAIKVLAGKGLIRTARRYGSRVRPREEWSILDPDVLAWLLREPDGIGRFLVEISELREIVEPRAAELAATRATDEEAEAIVALAARLAVETMPQVLDTDVAFHLAVLNASHNRLLSGFARPLDVLLRVQFLVSAHGIAAEYAYSPSADYHMGIAEGIRGRDPRKARDAVMAMLTRNRGIAEKVAGPS</sequence>
<dbReference type="SMART" id="SM00345">
    <property type="entry name" value="HTH_GNTR"/>
    <property type="match status" value="1"/>
</dbReference>
<evidence type="ECO:0000256" key="2">
    <source>
        <dbReference type="ARBA" id="ARBA00023125"/>
    </source>
</evidence>
<proteinExistence type="predicted"/>
<evidence type="ECO:0000256" key="1">
    <source>
        <dbReference type="ARBA" id="ARBA00023015"/>
    </source>
</evidence>
<evidence type="ECO:0000256" key="3">
    <source>
        <dbReference type="ARBA" id="ARBA00023163"/>
    </source>
</evidence>
<dbReference type="InterPro" id="IPR036390">
    <property type="entry name" value="WH_DNA-bd_sf"/>
</dbReference>